<comment type="caution">
    <text evidence="5">The sequence shown here is derived from an EMBL/GenBank/DDBJ whole genome shotgun (WGS) entry which is preliminary data.</text>
</comment>
<accession>A0A5C7GFX6</accession>
<dbReference type="OrthoDB" id="9770043at2"/>
<proteinExistence type="predicted"/>
<dbReference type="Gene3D" id="2.60.120.260">
    <property type="entry name" value="Galactose-binding domain-like"/>
    <property type="match status" value="1"/>
</dbReference>
<dbReference type="InterPro" id="IPR026444">
    <property type="entry name" value="Secre_tail"/>
</dbReference>
<sequence length="482" mass="51265">MKKITLIFLFAILPLLGVGQTTVSTHTFDSDENGFTAGSGATVGYDATNYFTATGSLSLTGAINKIGKVTFALDGAGDYTVTYKIRGAAPGQQIRTQYNYGGVNDFQDDDVNGTETGADGNNDWTSISYTYFLDGSLANASFQPKIKTDGAIYYIDDVTIVKEACVGYAVVVSDDGGGTAAIATVLPCYPMGTDVEVTATPNTACGFTFDQWEIDGNTFGISTNPYTYTVGTADTEIKALFTAPSPGDTNYDTDAELTLWTPSNGDSTVSVGTDDLTWTWTTVVTPKIIYGGCTIAPDSWTLNAAKIGYTNNSVNDVIRVRVLGSNGDQNYVPATEFMLTGGASGTAIVDLSSASGFLDYPAELELQVKKDDGTGTATNLNAQPGNIIIDFIEFYYDASLSAKDFNKVDFVMYPNPASKTVYLESAQRISKVSVFDITGKQVLTSSKLSNNALNVSALKSGLYLLQVEDANQSKGIKKLIIK</sequence>
<dbReference type="Proteomes" id="UP000321080">
    <property type="component" value="Unassembled WGS sequence"/>
</dbReference>
<evidence type="ECO:0000259" key="3">
    <source>
        <dbReference type="Pfam" id="PF18962"/>
    </source>
</evidence>
<dbReference type="RefSeq" id="WP_147769091.1">
    <property type="nucleotide sequence ID" value="NZ_VRKQ01000012.1"/>
</dbReference>
<dbReference type="InterPro" id="IPR044060">
    <property type="entry name" value="Bacterial_rp_domain"/>
</dbReference>
<protein>
    <submittedName>
        <fullName evidence="5">T9SS type A sorting domain-containing protein</fullName>
    </submittedName>
</protein>
<dbReference type="AlphaFoldDB" id="A0A5C7GFX6"/>
<keyword evidence="6" id="KW-1185">Reference proteome</keyword>
<dbReference type="EMBL" id="VRKQ01000012">
    <property type="protein sequence ID" value="TXG36062.1"/>
    <property type="molecule type" value="Genomic_DNA"/>
</dbReference>
<feature type="signal peptide" evidence="2">
    <location>
        <begin position="1"/>
        <end position="19"/>
    </location>
</feature>
<evidence type="ECO:0000259" key="4">
    <source>
        <dbReference type="Pfam" id="PF18998"/>
    </source>
</evidence>
<evidence type="ECO:0000256" key="1">
    <source>
        <dbReference type="ARBA" id="ARBA00022729"/>
    </source>
</evidence>
<evidence type="ECO:0000313" key="6">
    <source>
        <dbReference type="Proteomes" id="UP000321080"/>
    </source>
</evidence>
<feature type="domain" description="Bacterial repeat" evidence="4">
    <location>
        <begin position="168"/>
        <end position="243"/>
    </location>
</feature>
<organism evidence="5 6">
    <name type="scientific">Seonamhaeicola maritimus</name>
    <dbReference type="NCBI Taxonomy" id="2591822"/>
    <lineage>
        <taxon>Bacteria</taxon>
        <taxon>Pseudomonadati</taxon>
        <taxon>Bacteroidota</taxon>
        <taxon>Flavobacteriia</taxon>
        <taxon>Flavobacteriales</taxon>
        <taxon>Flavobacteriaceae</taxon>
    </lineage>
</organism>
<dbReference type="Pfam" id="PF18998">
    <property type="entry name" value="Flg_new_2"/>
    <property type="match status" value="1"/>
</dbReference>
<dbReference type="NCBIfam" id="TIGR04183">
    <property type="entry name" value="Por_Secre_tail"/>
    <property type="match status" value="1"/>
</dbReference>
<evidence type="ECO:0000256" key="2">
    <source>
        <dbReference type="SAM" id="SignalP"/>
    </source>
</evidence>
<gene>
    <name evidence="5" type="ORF">FUA22_13310</name>
</gene>
<feature type="chain" id="PRO_5022816390" evidence="2">
    <location>
        <begin position="20"/>
        <end position="482"/>
    </location>
</feature>
<dbReference type="Pfam" id="PF18962">
    <property type="entry name" value="Por_Secre_tail"/>
    <property type="match status" value="1"/>
</dbReference>
<evidence type="ECO:0000313" key="5">
    <source>
        <dbReference type="EMBL" id="TXG36062.1"/>
    </source>
</evidence>
<feature type="domain" description="Secretion system C-terminal sorting" evidence="3">
    <location>
        <begin position="412"/>
        <end position="481"/>
    </location>
</feature>
<reference evidence="5 6" key="1">
    <citation type="submission" date="2019-08" db="EMBL/GenBank/DDBJ databases">
        <title>Seonamhaeicola sediminis sp. nov., isolated from marine sediment.</title>
        <authorList>
            <person name="Cao W.R."/>
        </authorList>
    </citation>
    <scope>NUCLEOTIDE SEQUENCE [LARGE SCALE GENOMIC DNA]</scope>
    <source>
        <strain evidence="5 6">1505</strain>
    </source>
</reference>
<name>A0A5C7GFX6_9FLAO</name>
<keyword evidence="1 2" id="KW-0732">Signal</keyword>